<reference evidence="1" key="3">
    <citation type="submission" date="2023-05" db="EMBL/GenBank/DDBJ databases">
        <authorList>
            <person name="Smith C.H."/>
        </authorList>
    </citation>
    <scope>NUCLEOTIDE SEQUENCE</scope>
    <source>
        <strain evidence="1">CHS0354</strain>
        <tissue evidence="1">Mantle</tissue>
    </source>
</reference>
<accession>A0AAE0SXZ4</accession>
<dbReference type="Proteomes" id="UP001195483">
    <property type="component" value="Unassembled WGS sequence"/>
</dbReference>
<keyword evidence="2" id="KW-1185">Reference proteome</keyword>
<comment type="caution">
    <text evidence="1">The sequence shown here is derived from an EMBL/GenBank/DDBJ whole genome shotgun (WGS) entry which is preliminary data.</text>
</comment>
<dbReference type="AlphaFoldDB" id="A0AAE0SXZ4"/>
<proteinExistence type="predicted"/>
<sequence length="52" mass="6011">MNHSLTVQAFLLTIGKSNKLKSANIYDRHVELRFLQFMSRPQSSSSDNNKQE</sequence>
<evidence type="ECO:0000313" key="1">
    <source>
        <dbReference type="EMBL" id="KAK3600129.1"/>
    </source>
</evidence>
<dbReference type="EMBL" id="JAEAOA010000599">
    <property type="protein sequence ID" value="KAK3600129.1"/>
    <property type="molecule type" value="Genomic_DNA"/>
</dbReference>
<evidence type="ECO:0000313" key="2">
    <source>
        <dbReference type="Proteomes" id="UP001195483"/>
    </source>
</evidence>
<name>A0AAE0SXZ4_9BIVA</name>
<reference evidence="1" key="2">
    <citation type="journal article" date="2021" name="Genome Biol. Evol.">
        <title>Developing a high-quality reference genome for a parasitic bivalve with doubly uniparental inheritance (Bivalvia: Unionida).</title>
        <authorList>
            <person name="Smith C.H."/>
        </authorList>
    </citation>
    <scope>NUCLEOTIDE SEQUENCE</scope>
    <source>
        <strain evidence="1">CHS0354</strain>
        <tissue evidence="1">Mantle</tissue>
    </source>
</reference>
<organism evidence="1 2">
    <name type="scientific">Potamilus streckersoni</name>
    <dbReference type="NCBI Taxonomy" id="2493646"/>
    <lineage>
        <taxon>Eukaryota</taxon>
        <taxon>Metazoa</taxon>
        <taxon>Spiralia</taxon>
        <taxon>Lophotrochozoa</taxon>
        <taxon>Mollusca</taxon>
        <taxon>Bivalvia</taxon>
        <taxon>Autobranchia</taxon>
        <taxon>Heteroconchia</taxon>
        <taxon>Palaeoheterodonta</taxon>
        <taxon>Unionida</taxon>
        <taxon>Unionoidea</taxon>
        <taxon>Unionidae</taxon>
        <taxon>Ambleminae</taxon>
        <taxon>Lampsilini</taxon>
        <taxon>Potamilus</taxon>
    </lineage>
</organism>
<reference evidence="1" key="1">
    <citation type="journal article" date="2021" name="Genome Biol. Evol.">
        <title>A High-Quality Reference Genome for a Parasitic Bivalve with Doubly Uniparental Inheritance (Bivalvia: Unionida).</title>
        <authorList>
            <person name="Smith C.H."/>
        </authorList>
    </citation>
    <scope>NUCLEOTIDE SEQUENCE</scope>
    <source>
        <strain evidence="1">CHS0354</strain>
    </source>
</reference>
<protein>
    <submittedName>
        <fullName evidence="1">Uncharacterized protein</fullName>
    </submittedName>
</protein>
<gene>
    <name evidence="1" type="ORF">CHS0354_009265</name>
</gene>